<feature type="compositionally biased region" description="Low complexity" evidence="2">
    <location>
        <begin position="702"/>
        <end position="721"/>
    </location>
</feature>
<evidence type="ECO:0000256" key="3">
    <source>
        <dbReference type="SAM" id="Phobius"/>
    </source>
</evidence>
<dbReference type="AlphaFoldDB" id="A0A1R0FBK1"/>
<dbReference type="RefSeq" id="WP_225868496.1">
    <property type="nucleotide sequence ID" value="NZ_CALYQA010000002.1"/>
</dbReference>
<organism evidence="4 5">
    <name type="scientific">Bartonella apis</name>
    <dbReference type="NCBI Taxonomy" id="1686310"/>
    <lineage>
        <taxon>Bacteria</taxon>
        <taxon>Pseudomonadati</taxon>
        <taxon>Pseudomonadota</taxon>
        <taxon>Alphaproteobacteria</taxon>
        <taxon>Hyphomicrobiales</taxon>
        <taxon>Bartonellaceae</taxon>
        <taxon>Bartonella</taxon>
    </lineage>
</organism>
<feature type="compositionally biased region" description="Basic and acidic residues" evidence="2">
    <location>
        <begin position="633"/>
        <end position="698"/>
    </location>
</feature>
<keyword evidence="3" id="KW-0812">Transmembrane</keyword>
<keyword evidence="3" id="KW-1133">Transmembrane helix</keyword>
<feature type="coiled-coil region" evidence="1">
    <location>
        <begin position="495"/>
        <end position="542"/>
    </location>
</feature>
<feature type="transmembrane region" description="Helical" evidence="3">
    <location>
        <begin position="63"/>
        <end position="85"/>
    </location>
</feature>
<evidence type="ECO:0000256" key="2">
    <source>
        <dbReference type="SAM" id="MobiDB-lite"/>
    </source>
</evidence>
<feature type="region of interest" description="Disordered" evidence="2">
    <location>
        <begin position="633"/>
        <end position="779"/>
    </location>
</feature>
<name>A0A1R0FBK1_9HYPH</name>
<dbReference type="Proteomes" id="UP000187344">
    <property type="component" value="Unassembled WGS sequence"/>
</dbReference>
<protein>
    <submittedName>
        <fullName evidence="4">TIGR02302 family protein</fullName>
    </submittedName>
</protein>
<dbReference type="EMBL" id="LXYT01000001">
    <property type="protein sequence ID" value="OLY44377.1"/>
    <property type="molecule type" value="Genomic_DNA"/>
</dbReference>
<evidence type="ECO:0000313" key="4">
    <source>
        <dbReference type="EMBL" id="OLY44377.1"/>
    </source>
</evidence>
<sequence>MLNDERTFRFRLAALAKARAVAWCVLTFERVWPRIITCVLVLLILLSLTWFGVFNYLSYWPHVIVLWALLFIAIGSLFFISGFHFPSRKDIDHRIEQASGLKNQPLETLYDAPVNDANNAFAKALWAEHQRRMASALHNLKTGAPETGITRIDPLALRALVVLFTVTAFAYSSGTSGGRIADLFDFSQPVNLSKMRMDAWVTPPPYTGEAPIYLTEGNLLNAKVPEGSKVTIRLVDGGDATLKLRDNKTRKMVNIGALDEGTHRSNSKTFETTLSSSGDMTLRTRHYEKNWHFDVVADHAPTIRLTKEPGRILNGSLELDYALDDDYGVEKAYVEITPTSAIKETGHPLYDAPEIKLMIPRGGKGDARTVQDVSTHPWAGSEVRLTLVAEDGAGHQGRSETRTMTLPQRNFGNPLARAVVEQRRILALNTLSRDHVLDMLSALTLRPEDTINNFSHYLALRSIWTRLHLAETDEDLKNVADFMWQTAIGIEGDNVNQAEKNLKAAAAALRDALRNGASPEEIERLTDALRQAMNDYIAALAQQQQNDGLGQKPSEKAQNLSPDELARKLEQLEDMAKLGNHSAAEQLLNELEQLMDNLQVNRGNGGSGEAGNQMEEMQKQLDKLGDLMRRQQETLNDTHKLEDERERGEKTPEEYRKDLDGLKKRQDDLEQELKKFGKDLSDKGLKSGDGLKDAENKMNKSGQALQQGDAGGSADQQSQALDAMRNGAGELMQEMQQAMKKNGEKDENGDAAAKDPLGHKLGSAGHQSEKNGIPQETDMQRARRILDEIRKKLGQSALPESEKDYLERLLKFD</sequence>
<evidence type="ECO:0000256" key="1">
    <source>
        <dbReference type="SAM" id="Coils"/>
    </source>
</evidence>
<dbReference type="Pfam" id="PF13779">
    <property type="entry name" value="DUF4175"/>
    <property type="match status" value="1"/>
</dbReference>
<comment type="caution">
    <text evidence="4">The sequence shown here is derived from an EMBL/GenBank/DDBJ whole genome shotgun (WGS) entry which is preliminary data.</text>
</comment>
<keyword evidence="1" id="KW-0175">Coiled coil</keyword>
<dbReference type="InterPro" id="IPR012683">
    <property type="entry name" value="CHP02302_TM"/>
</dbReference>
<feature type="compositionally biased region" description="Basic and acidic residues" evidence="2">
    <location>
        <begin position="741"/>
        <end position="758"/>
    </location>
</feature>
<keyword evidence="3" id="KW-0472">Membrane</keyword>
<accession>A0A1R0FBK1</accession>
<dbReference type="NCBIfam" id="TIGR02302">
    <property type="entry name" value="aProt_lowcomp"/>
    <property type="match status" value="1"/>
</dbReference>
<proteinExistence type="predicted"/>
<keyword evidence="5" id="KW-1185">Reference proteome</keyword>
<gene>
    <name evidence="4" type="ORF">PEB0149_018460</name>
</gene>
<evidence type="ECO:0000313" key="5">
    <source>
        <dbReference type="Proteomes" id="UP000187344"/>
    </source>
</evidence>
<feature type="transmembrane region" description="Helical" evidence="3">
    <location>
        <begin position="35"/>
        <end position="57"/>
    </location>
</feature>
<feature type="transmembrane region" description="Helical" evidence="3">
    <location>
        <begin position="155"/>
        <end position="174"/>
    </location>
</feature>
<reference evidence="4 5" key="1">
    <citation type="submission" date="2016-12" db="EMBL/GenBank/DDBJ databases">
        <title>Comparative genomics of Bartonella apis.</title>
        <authorList>
            <person name="Engel P."/>
        </authorList>
    </citation>
    <scope>NUCLEOTIDE SEQUENCE [LARGE SCALE GENOMIC DNA]</scope>
    <source>
        <strain evidence="4 5">PEB0149</strain>
    </source>
</reference>